<keyword evidence="18 25" id="KW-0675">Receptor</keyword>
<dbReference type="GO" id="GO:0033612">
    <property type="term" value="F:receptor serine/threonine kinase binding"/>
    <property type="evidence" value="ECO:0007669"/>
    <property type="project" value="TreeGrafter"/>
</dbReference>
<evidence type="ECO:0000256" key="4">
    <source>
        <dbReference type="ARBA" id="ARBA00022473"/>
    </source>
</evidence>
<evidence type="ECO:0000313" key="25">
    <source>
        <dbReference type="EMBL" id="KAA3453593.1"/>
    </source>
</evidence>
<evidence type="ECO:0000256" key="8">
    <source>
        <dbReference type="ARBA" id="ARBA00022614"/>
    </source>
</evidence>
<dbReference type="PRINTS" id="PR00019">
    <property type="entry name" value="LEURICHRPT"/>
</dbReference>
<dbReference type="Gene3D" id="3.30.200.20">
    <property type="entry name" value="Phosphorylase Kinase, domain 1"/>
    <property type="match status" value="2"/>
</dbReference>
<dbReference type="InterPro" id="IPR055414">
    <property type="entry name" value="LRR_R13L4/SHOC2-like"/>
</dbReference>
<evidence type="ECO:0000256" key="9">
    <source>
        <dbReference type="ARBA" id="ARBA00022679"/>
    </source>
</evidence>
<evidence type="ECO:0000256" key="1">
    <source>
        <dbReference type="ARBA" id="ARBA00004162"/>
    </source>
</evidence>
<keyword evidence="14 25" id="KW-0418">Kinase</keyword>
<dbReference type="GO" id="GO:0004674">
    <property type="term" value="F:protein serine/threonine kinase activity"/>
    <property type="evidence" value="ECO:0007669"/>
    <property type="project" value="UniProtKB-KW"/>
</dbReference>
<gene>
    <name evidence="25" type="ORF">EPI10_009609</name>
</gene>
<dbReference type="Gene3D" id="3.80.10.10">
    <property type="entry name" value="Ribonuclease Inhibitor"/>
    <property type="match status" value="4"/>
</dbReference>
<dbReference type="GO" id="GO:0048367">
    <property type="term" value="P:shoot system development"/>
    <property type="evidence" value="ECO:0007669"/>
    <property type="project" value="UniProtKB-ARBA"/>
</dbReference>
<dbReference type="Pfam" id="PF00560">
    <property type="entry name" value="LRR_1"/>
    <property type="match status" value="4"/>
</dbReference>
<keyword evidence="4" id="KW-0217">Developmental protein</keyword>
<evidence type="ECO:0000259" key="24">
    <source>
        <dbReference type="PROSITE" id="PS50011"/>
    </source>
</evidence>
<feature type="transmembrane region" description="Helical" evidence="23">
    <location>
        <begin position="124"/>
        <end position="146"/>
    </location>
</feature>
<keyword evidence="12" id="KW-0677">Repeat</keyword>
<evidence type="ECO:0000256" key="2">
    <source>
        <dbReference type="ARBA" id="ARBA00008684"/>
    </source>
</evidence>
<keyword evidence="16 23" id="KW-1133">Transmembrane helix</keyword>
<comment type="catalytic activity">
    <reaction evidence="20">
        <text>L-threonyl-[protein] + ATP = O-phospho-L-threonyl-[protein] + ADP + H(+)</text>
        <dbReference type="Rhea" id="RHEA:46608"/>
        <dbReference type="Rhea" id="RHEA-COMP:11060"/>
        <dbReference type="Rhea" id="RHEA-COMP:11605"/>
        <dbReference type="ChEBI" id="CHEBI:15378"/>
        <dbReference type="ChEBI" id="CHEBI:30013"/>
        <dbReference type="ChEBI" id="CHEBI:30616"/>
        <dbReference type="ChEBI" id="CHEBI:61977"/>
        <dbReference type="ChEBI" id="CHEBI:456216"/>
        <dbReference type="EC" id="2.7.11.1"/>
    </reaction>
</comment>
<comment type="caution">
    <text evidence="25">The sequence shown here is derived from an EMBL/GenBank/DDBJ whole genome shotgun (WGS) entry which is preliminary data.</text>
</comment>
<name>A0A5B6U8N0_9ROSI</name>
<keyword evidence="9" id="KW-0808">Transferase</keyword>
<evidence type="ECO:0000256" key="14">
    <source>
        <dbReference type="ARBA" id="ARBA00022777"/>
    </source>
</evidence>
<keyword evidence="11" id="KW-0732">Signal</keyword>
<evidence type="ECO:0000256" key="11">
    <source>
        <dbReference type="ARBA" id="ARBA00022729"/>
    </source>
</evidence>
<organism evidence="25 26">
    <name type="scientific">Gossypium australe</name>
    <dbReference type="NCBI Taxonomy" id="47621"/>
    <lineage>
        <taxon>Eukaryota</taxon>
        <taxon>Viridiplantae</taxon>
        <taxon>Streptophyta</taxon>
        <taxon>Embryophyta</taxon>
        <taxon>Tracheophyta</taxon>
        <taxon>Spermatophyta</taxon>
        <taxon>Magnoliopsida</taxon>
        <taxon>eudicotyledons</taxon>
        <taxon>Gunneridae</taxon>
        <taxon>Pentapetalae</taxon>
        <taxon>rosids</taxon>
        <taxon>malvids</taxon>
        <taxon>Malvales</taxon>
        <taxon>Malvaceae</taxon>
        <taxon>Malvoideae</taxon>
        <taxon>Gossypium</taxon>
    </lineage>
</organism>
<feature type="binding site" evidence="22">
    <location>
        <position position="1111"/>
    </location>
    <ligand>
        <name>ATP</name>
        <dbReference type="ChEBI" id="CHEBI:30616"/>
    </ligand>
</feature>
<accession>A0A5B6U8N0</accession>
<dbReference type="EMBL" id="SMMG02000013">
    <property type="protein sequence ID" value="KAA3453593.1"/>
    <property type="molecule type" value="Genomic_DNA"/>
</dbReference>
<dbReference type="GO" id="GO:0005524">
    <property type="term" value="F:ATP binding"/>
    <property type="evidence" value="ECO:0007669"/>
    <property type="project" value="UniProtKB-UniRule"/>
</dbReference>
<dbReference type="PANTHER" id="PTHR48056:SF81">
    <property type="entry name" value="RECEPTOR PROTEIN-TYROSINE KINASE CEPR1"/>
    <property type="match status" value="1"/>
</dbReference>
<keyword evidence="19" id="KW-0325">Glycoprotein</keyword>
<keyword evidence="15 22" id="KW-0067">ATP-binding</keyword>
<dbReference type="InterPro" id="IPR050647">
    <property type="entry name" value="Plant_LRR-RLKs"/>
</dbReference>
<dbReference type="Proteomes" id="UP000325315">
    <property type="component" value="Unassembled WGS sequence"/>
</dbReference>
<evidence type="ECO:0000256" key="6">
    <source>
        <dbReference type="ARBA" id="ARBA00022527"/>
    </source>
</evidence>
<dbReference type="SMART" id="SM00369">
    <property type="entry name" value="LRR_TYP"/>
    <property type="match status" value="7"/>
</dbReference>
<dbReference type="GO" id="GO:0048608">
    <property type="term" value="P:reproductive structure development"/>
    <property type="evidence" value="ECO:0007669"/>
    <property type="project" value="UniProtKB-ARBA"/>
</dbReference>
<dbReference type="SUPFAM" id="SSF56112">
    <property type="entry name" value="Protein kinase-like (PK-like)"/>
    <property type="match status" value="2"/>
</dbReference>
<keyword evidence="5" id="KW-1003">Cell membrane</keyword>
<evidence type="ECO:0000256" key="13">
    <source>
        <dbReference type="ARBA" id="ARBA00022741"/>
    </source>
</evidence>
<comment type="catalytic activity">
    <reaction evidence="21">
        <text>L-seryl-[protein] + ATP = O-phospho-L-seryl-[protein] + ADP + H(+)</text>
        <dbReference type="Rhea" id="RHEA:17989"/>
        <dbReference type="Rhea" id="RHEA-COMP:9863"/>
        <dbReference type="Rhea" id="RHEA-COMP:11604"/>
        <dbReference type="ChEBI" id="CHEBI:15378"/>
        <dbReference type="ChEBI" id="CHEBI:29999"/>
        <dbReference type="ChEBI" id="CHEBI:30616"/>
        <dbReference type="ChEBI" id="CHEBI:83421"/>
        <dbReference type="ChEBI" id="CHEBI:456216"/>
        <dbReference type="EC" id="2.7.11.1"/>
    </reaction>
</comment>
<evidence type="ECO:0000256" key="22">
    <source>
        <dbReference type="PROSITE-ProRule" id="PRU10141"/>
    </source>
</evidence>
<dbReference type="InterPro" id="IPR008271">
    <property type="entry name" value="Ser/Thr_kinase_AS"/>
</dbReference>
<proteinExistence type="inferred from homology"/>
<keyword evidence="8" id="KW-0433">Leucine-rich repeat</keyword>
<dbReference type="InterPro" id="IPR011009">
    <property type="entry name" value="Kinase-like_dom_sf"/>
</dbReference>
<keyword evidence="26" id="KW-1185">Reference proteome</keyword>
<dbReference type="EC" id="2.7.11.1" evidence="3"/>
<dbReference type="Pfam" id="PF00069">
    <property type="entry name" value="Pkinase"/>
    <property type="match status" value="2"/>
</dbReference>
<sequence>MTHNHLAGKIPHGIGELKRLSSLELQENGLFGSILSSLGSLPLLDILDLSQNELPGNIPKSLLSHSWRVLYLSNSRLSGPIPLSLETEASEGSFEGNPGLCSSIIKSFRQCPLDSGMSNDVRTLITCLALGGATILLASLGCFLYLKRKKDHGPCLKEKSWEVKSFHRGGSGNVYKATLSNSLDLAVKHIWLTDSHASRMSRSSKPIQSKRDSKAKEFDPEVRTLSSIKHVNVVKLYCSMTSQESSLLVYEYLPNGSLWDRLHTCREMELDWDTRYHIAVGATKGLEYLHHGCERSVIHRDIKSSNIFLDEFLKSRIADFGLAKMVQANGGQDSTHVIVGTHGYIALEYCYTYKVNENSDVYSFGVVLMELVIGKRPTEPEYGDDKDIVTWVLSKTKDKASVLSIIDPISADASKEYATKVLKIAIFCTNTLAALRPTMRTVVQMLEAAEPRQLVTVAIVITDDHQFKFFNAMKASLSGKALSDWDMRGNSYCNFTGVTCNDKGYVERINLSGWSLSGDFPADVCSYLPALRVLDISRNNLHGNFLNSVVNCSLLEEFNISSVSLRATLPDFFRMTSLRVLDLSYNYFRGDFPMSITNLTNLEELYFNEVDEMNLWQLPENISWLTKLRVMVLTTCRLYGPIPRSIGNMTSLVDLELSGNFLSGQIPKELGLLKNLEQLELYYNQHLSGTIPEELGNLTKLGDLDMSVNMLTGSIPDSICRLPNLRVLQLYNNSLTGEIPGVIADSTKLTLLSLYGNFLSGELPQNVGKTSPLIVLDLSENNFSGPLPAEICQGGKLLYLLVLANKFSGKLPESYANCKSLIRFRVSNNHLEGSIPGGILGLPHASIIDLGDNDFTGPFPSSIENARNLSELFLQNNKLSGFLPPEISRAINLVKLDLSNNLLSGSIPSEIGNLRNLNLLMLQGNKFGSSIPTSLSLLKSLNVLDLSNNCLTGKIPESLSDLLPNSINFSNNQLSGPIPLSLIKGGLAESFSGNPGLCVPVHVQNFPICPQIYNQKKVNSIWAIIVAAIVITIGTLLFLKRRLSKQRAVIEHDETLSSSFFSYDMKSFHRICFDQHEILGAMVDKNIVGHGGSGTVYRIELESGEIVAVKKLRSKTAKDSFSEDQMVFNKGMKTEVETLGSIRHKNIVKLYSYFSSFDCNLLVYEFMPNGNLWDALHKGWVFLDWPTRHQIALGVAHGLAYLHHDLMPPIIHRDIKSTNILLDANYQPKVADFGIAKVLQARGKDSTNTVIAGTYGYLAPEYAYTNKTTTKCDVYSYGVVLMELITGKKPVESDFGENRNIVYWVSTKLDTKEGVMEALDKSLSTSFKDEMIQVLRTAMRCTCKNPFQRPTMNEVVQLLIEADPCRLGSCKLSTNKTQDASNVTEIKNQPDV</sequence>
<evidence type="ECO:0000256" key="5">
    <source>
        <dbReference type="ARBA" id="ARBA00022475"/>
    </source>
</evidence>
<evidence type="ECO:0000256" key="3">
    <source>
        <dbReference type="ARBA" id="ARBA00012513"/>
    </source>
</evidence>
<dbReference type="PROSITE" id="PS51450">
    <property type="entry name" value="LRR"/>
    <property type="match status" value="2"/>
</dbReference>
<dbReference type="OrthoDB" id="642113at2759"/>
<comment type="subcellular location">
    <subcellularLocation>
        <location evidence="1">Cell membrane</location>
        <topology evidence="1">Single-pass membrane protein</topology>
    </subcellularLocation>
</comment>
<feature type="domain" description="Protein kinase" evidence="24">
    <location>
        <begin position="160"/>
        <end position="468"/>
    </location>
</feature>
<evidence type="ECO:0000256" key="12">
    <source>
        <dbReference type="ARBA" id="ARBA00022737"/>
    </source>
</evidence>
<evidence type="ECO:0000256" key="19">
    <source>
        <dbReference type="ARBA" id="ARBA00023180"/>
    </source>
</evidence>
<dbReference type="InterPro" id="IPR001611">
    <property type="entry name" value="Leu-rich_rpt"/>
</dbReference>
<dbReference type="PANTHER" id="PTHR48056">
    <property type="entry name" value="LRR RECEPTOR-LIKE SERINE/THREONINE-PROTEIN KINASE-RELATED"/>
    <property type="match status" value="1"/>
</dbReference>
<keyword evidence="6" id="KW-0723">Serine/threonine-protein kinase</keyword>
<keyword evidence="13 22" id="KW-0547">Nucleotide-binding</keyword>
<dbReference type="InterPro" id="IPR017441">
    <property type="entry name" value="Protein_kinase_ATP_BS"/>
</dbReference>
<dbReference type="SUPFAM" id="SSF52047">
    <property type="entry name" value="RNI-like"/>
    <property type="match status" value="2"/>
</dbReference>
<dbReference type="Gene3D" id="1.10.510.10">
    <property type="entry name" value="Transferase(Phosphotransferase) domain 1"/>
    <property type="match status" value="2"/>
</dbReference>
<dbReference type="SMART" id="SM00220">
    <property type="entry name" value="S_TKc"/>
    <property type="match status" value="2"/>
</dbReference>
<reference evidence="25" key="1">
    <citation type="submission" date="2019-08" db="EMBL/GenBank/DDBJ databases">
        <authorList>
            <person name="Liu F."/>
        </authorList>
    </citation>
    <scope>NUCLEOTIDE SEQUENCE [LARGE SCALE GENOMIC DNA]</scope>
    <source>
        <strain evidence="25">PA1801</strain>
        <tissue evidence="25">Leaf</tissue>
    </source>
</reference>
<evidence type="ECO:0000313" key="26">
    <source>
        <dbReference type="Proteomes" id="UP000325315"/>
    </source>
</evidence>
<dbReference type="Pfam" id="PF23598">
    <property type="entry name" value="LRR_14"/>
    <property type="match status" value="1"/>
</dbReference>
<evidence type="ECO:0000256" key="7">
    <source>
        <dbReference type="ARBA" id="ARBA00022553"/>
    </source>
</evidence>
<keyword evidence="17 23" id="KW-0472">Membrane</keyword>
<dbReference type="GO" id="GO:1905393">
    <property type="term" value="P:plant organ formation"/>
    <property type="evidence" value="ECO:0007669"/>
    <property type="project" value="UniProtKB-ARBA"/>
</dbReference>
<dbReference type="PROSITE" id="PS50011">
    <property type="entry name" value="PROTEIN_KINASE_DOM"/>
    <property type="match status" value="2"/>
</dbReference>
<dbReference type="FunFam" id="3.80.10.10:FF:000515">
    <property type="entry name" value="Leucine-rich repeat receptor-like protein kinase"/>
    <property type="match status" value="1"/>
</dbReference>
<dbReference type="PROSITE" id="PS00107">
    <property type="entry name" value="PROTEIN_KINASE_ATP"/>
    <property type="match status" value="1"/>
</dbReference>
<evidence type="ECO:0000256" key="10">
    <source>
        <dbReference type="ARBA" id="ARBA00022692"/>
    </source>
</evidence>
<evidence type="ECO:0000256" key="23">
    <source>
        <dbReference type="SAM" id="Phobius"/>
    </source>
</evidence>
<evidence type="ECO:0000256" key="16">
    <source>
        <dbReference type="ARBA" id="ARBA00022989"/>
    </source>
</evidence>
<keyword evidence="10 23" id="KW-0812">Transmembrane</keyword>
<dbReference type="GO" id="GO:0005886">
    <property type="term" value="C:plasma membrane"/>
    <property type="evidence" value="ECO:0007669"/>
    <property type="project" value="UniProtKB-SubCell"/>
</dbReference>
<dbReference type="SUPFAM" id="SSF52058">
    <property type="entry name" value="L domain-like"/>
    <property type="match status" value="1"/>
</dbReference>
<evidence type="ECO:0000256" key="17">
    <source>
        <dbReference type="ARBA" id="ARBA00023136"/>
    </source>
</evidence>
<feature type="transmembrane region" description="Helical" evidence="23">
    <location>
        <begin position="1020"/>
        <end position="1039"/>
    </location>
</feature>
<protein>
    <recommendedName>
        <fullName evidence="3">non-specific serine/threonine protein kinase</fullName>
        <ecNumber evidence="3">2.7.11.1</ecNumber>
    </recommendedName>
</protein>
<comment type="similarity">
    <text evidence="2">Belongs to the protein kinase superfamily. Ser/Thr protein kinase family.</text>
</comment>
<evidence type="ECO:0000256" key="20">
    <source>
        <dbReference type="ARBA" id="ARBA00047899"/>
    </source>
</evidence>
<dbReference type="GO" id="GO:0009791">
    <property type="term" value="P:post-embryonic development"/>
    <property type="evidence" value="ECO:0007669"/>
    <property type="project" value="UniProtKB-ARBA"/>
</dbReference>
<dbReference type="FunFam" id="3.30.200.20:FF:000530">
    <property type="entry name" value="receptor protein-tyrosine kinase CEPR1"/>
    <property type="match status" value="1"/>
</dbReference>
<evidence type="ECO:0000256" key="15">
    <source>
        <dbReference type="ARBA" id="ARBA00022840"/>
    </source>
</evidence>
<keyword evidence="7" id="KW-0597">Phosphoprotein</keyword>
<dbReference type="PROSITE" id="PS00108">
    <property type="entry name" value="PROTEIN_KINASE_ST"/>
    <property type="match status" value="2"/>
</dbReference>
<evidence type="ECO:0000256" key="21">
    <source>
        <dbReference type="ARBA" id="ARBA00048679"/>
    </source>
</evidence>
<dbReference type="InterPro" id="IPR032675">
    <property type="entry name" value="LRR_dom_sf"/>
</dbReference>
<dbReference type="FunFam" id="3.80.10.10:FF:000330">
    <property type="entry name" value="Receptor protein-tyrosine kinase CEPR1"/>
    <property type="match status" value="1"/>
</dbReference>
<feature type="domain" description="Protein kinase" evidence="24">
    <location>
        <begin position="1082"/>
        <end position="1366"/>
    </location>
</feature>
<dbReference type="InterPro" id="IPR003591">
    <property type="entry name" value="Leu-rich_rpt_typical-subtyp"/>
</dbReference>
<dbReference type="FunFam" id="1.10.510.10:FF:000417">
    <property type="entry name" value="Leucine-rich repeat receptor-like protein kinase"/>
    <property type="match status" value="1"/>
</dbReference>
<evidence type="ECO:0000256" key="18">
    <source>
        <dbReference type="ARBA" id="ARBA00023170"/>
    </source>
</evidence>
<dbReference type="InterPro" id="IPR000719">
    <property type="entry name" value="Prot_kinase_dom"/>
</dbReference>
<dbReference type="FunFam" id="1.10.510.10:FF:000632">
    <property type="entry name" value="leucine-rich repeat receptor-like protein kinase TDR"/>
    <property type="match status" value="1"/>
</dbReference>
<dbReference type="Pfam" id="PF08263">
    <property type="entry name" value="LRRNT_2"/>
    <property type="match status" value="1"/>
</dbReference>
<dbReference type="InterPro" id="IPR013210">
    <property type="entry name" value="LRR_N_plant-typ"/>
</dbReference>